<dbReference type="Proteomes" id="UP001293593">
    <property type="component" value="Unassembled WGS sequence"/>
</dbReference>
<name>A0AAE1MT31_9FABA</name>
<evidence type="ECO:0000313" key="2">
    <source>
        <dbReference type="EMBL" id="KAK4272948.1"/>
    </source>
</evidence>
<evidence type="ECO:0000256" key="1">
    <source>
        <dbReference type="SAM" id="MobiDB-lite"/>
    </source>
</evidence>
<proteinExistence type="predicted"/>
<dbReference type="AlphaFoldDB" id="A0AAE1MT31"/>
<protein>
    <submittedName>
        <fullName evidence="2">Uncharacterized protein</fullName>
    </submittedName>
</protein>
<accession>A0AAE1MT31</accession>
<organism evidence="2 3">
    <name type="scientific">Acacia crassicarpa</name>
    <name type="common">northern wattle</name>
    <dbReference type="NCBI Taxonomy" id="499986"/>
    <lineage>
        <taxon>Eukaryota</taxon>
        <taxon>Viridiplantae</taxon>
        <taxon>Streptophyta</taxon>
        <taxon>Embryophyta</taxon>
        <taxon>Tracheophyta</taxon>
        <taxon>Spermatophyta</taxon>
        <taxon>Magnoliopsida</taxon>
        <taxon>eudicotyledons</taxon>
        <taxon>Gunneridae</taxon>
        <taxon>Pentapetalae</taxon>
        <taxon>rosids</taxon>
        <taxon>fabids</taxon>
        <taxon>Fabales</taxon>
        <taxon>Fabaceae</taxon>
        <taxon>Caesalpinioideae</taxon>
        <taxon>mimosoid clade</taxon>
        <taxon>Acacieae</taxon>
        <taxon>Acacia</taxon>
    </lineage>
</organism>
<reference evidence="2" key="1">
    <citation type="submission" date="2023-10" db="EMBL/GenBank/DDBJ databases">
        <title>Chromosome-level genome of the transformable northern wattle, Acacia crassicarpa.</title>
        <authorList>
            <person name="Massaro I."/>
            <person name="Sinha N.R."/>
            <person name="Poethig S."/>
            <person name="Leichty A.R."/>
        </authorList>
    </citation>
    <scope>NUCLEOTIDE SEQUENCE</scope>
    <source>
        <strain evidence="2">Acra3RX</strain>
        <tissue evidence="2">Leaf</tissue>
    </source>
</reference>
<keyword evidence="3" id="KW-1185">Reference proteome</keyword>
<dbReference type="EMBL" id="JAWXYG010000005">
    <property type="protein sequence ID" value="KAK4272948.1"/>
    <property type="molecule type" value="Genomic_DNA"/>
</dbReference>
<evidence type="ECO:0000313" key="3">
    <source>
        <dbReference type="Proteomes" id="UP001293593"/>
    </source>
</evidence>
<gene>
    <name evidence="2" type="ORF">QN277_021433</name>
</gene>
<comment type="caution">
    <text evidence="2">The sequence shown here is derived from an EMBL/GenBank/DDBJ whole genome shotgun (WGS) entry which is preliminary data.</text>
</comment>
<sequence>MRTESRKISKSSWAKLSMRK</sequence>
<feature type="region of interest" description="Disordered" evidence="1">
    <location>
        <begin position="1"/>
        <end position="20"/>
    </location>
</feature>